<geneLocation type="plasmid" evidence="1">
    <name>pBin4p1</name>
</geneLocation>
<accession>A0A0F4LMI8</accession>
<evidence type="ECO:0000313" key="1">
    <source>
        <dbReference type="EMBL" id="KJY59518.1"/>
    </source>
</evidence>
<organism evidence="1 2">
    <name type="scientific">Bombilactobacillus mellifer</name>
    <dbReference type="NCBI Taxonomy" id="1218492"/>
    <lineage>
        <taxon>Bacteria</taxon>
        <taxon>Bacillati</taxon>
        <taxon>Bacillota</taxon>
        <taxon>Bacilli</taxon>
        <taxon>Lactobacillales</taxon>
        <taxon>Lactobacillaceae</taxon>
        <taxon>Bombilactobacillus</taxon>
    </lineage>
</organism>
<keyword evidence="2" id="KW-1185">Reference proteome</keyword>
<reference evidence="1 2" key="1">
    <citation type="submission" date="2015-01" db="EMBL/GenBank/DDBJ databases">
        <title>Comparative genomics of the lactic acid bacteria isolated from the honey bee gut.</title>
        <authorList>
            <person name="Ellegaard K.M."/>
            <person name="Tamarit D."/>
            <person name="Javelind E."/>
            <person name="Olofsson T."/>
            <person name="Andersson S.G."/>
            <person name="Vasquez A."/>
        </authorList>
    </citation>
    <scope>NUCLEOTIDE SEQUENCE [LARGE SCALE GENOMIC DNA]</scope>
    <source>
        <strain evidence="1 2">Bin4</strain>
        <plasmid evidence="1">pBin4p1</plasmid>
    </source>
</reference>
<sequence>MSITNPNNFSLSDKYSNKIDTKDMMRHINFMENEFGSMVNVPEDHPELQLLRNQLDTRSDEELLPQVAKLRRQRKQMNEIQEKLHLSWFRLIGLLTSYGI</sequence>
<proteinExistence type="predicted"/>
<dbReference type="AlphaFoldDB" id="A0A0F4LMI8"/>
<dbReference type="HOGENOM" id="CLU_2302314_0_0_9"/>
<dbReference type="Proteomes" id="UP000033558">
    <property type="component" value="Unassembled WGS sequence"/>
</dbReference>
<protein>
    <submittedName>
        <fullName evidence="1">Uncharacterized protein</fullName>
    </submittedName>
</protein>
<comment type="caution">
    <text evidence="1">The sequence shown here is derived from an EMBL/GenBank/DDBJ whole genome shotgun (WGS) entry which is preliminary data.</text>
</comment>
<dbReference type="PATRIC" id="fig|1218492.5.peg.89"/>
<evidence type="ECO:0000313" key="2">
    <source>
        <dbReference type="Proteomes" id="UP000033558"/>
    </source>
</evidence>
<dbReference type="EMBL" id="JXJQ01000022">
    <property type="protein sequence ID" value="KJY59518.1"/>
    <property type="molecule type" value="Genomic_DNA"/>
</dbReference>
<name>A0A0F4LMI8_9LACO</name>
<keyword evidence="1" id="KW-0614">Plasmid</keyword>
<gene>
    <name evidence="1" type="ORF">JG30_12930</name>
</gene>